<accession>A0A3E4S7Q7</accession>
<proteinExistence type="predicted"/>
<evidence type="ECO:0000313" key="3">
    <source>
        <dbReference type="Proteomes" id="UP000261288"/>
    </source>
</evidence>
<feature type="region of interest" description="Disordered" evidence="1">
    <location>
        <begin position="1"/>
        <end position="56"/>
    </location>
</feature>
<dbReference type="EMBL" id="QSRZ01000002">
    <property type="protein sequence ID" value="RGL51970.1"/>
    <property type="molecule type" value="Genomic_DNA"/>
</dbReference>
<gene>
    <name evidence="2" type="ORF">DXC63_02440</name>
</gene>
<organism evidence="2 3">
    <name type="scientific">Bifidobacterium longum</name>
    <dbReference type="NCBI Taxonomy" id="216816"/>
    <lineage>
        <taxon>Bacteria</taxon>
        <taxon>Bacillati</taxon>
        <taxon>Actinomycetota</taxon>
        <taxon>Actinomycetes</taxon>
        <taxon>Bifidobacteriales</taxon>
        <taxon>Bifidobacteriaceae</taxon>
        <taxon>Bifidobacterium</taxon>
    </lineage>
</organism>
<feature type="compositionally biased region" description="Basic and acidic residues" evidence="1">
    <location>
        <begin position="39"/>
        <end position="56"/>
    </location>
</feature>
<sequence length="95" mass="10417">MTARASPFASHGPRLAGDGAHGTGARAERQTRMIGGGHMDAERDAERDTDGTMDAHEGDHTPACFASMFVRQVRQCFSVVWADGFPRCRHRFPVM</sequence>
<evidence type="ECO:0000256" key="1">
    <source>
        <dbReference type="SAM" id="MobiDB-lite"/>
    </source>
</evidence>
<comment type="caution">
    <text evidence="2">The sequence shown here is derived from an EMBL/GenBank/DDBJ whole genome shotgun (WGS) entry which is preliminary data.</text>
</comment>
<reference evidence="2 3" key="1">
    <citation type="submission" date="2018-08" db="EMBL/GenBank/DDBJ databases">
        <title>A genome reference for cultivated species of the human gut microbiota.</title>
        <authorList>
            <person name="Zou Y."/>
            <person name="Xue W."/>
            <person name="Luo G."/>
        </authorList>
    </citation>
    <scope>NUCLEOTIDE SEQUENCE [LARGE SCALE GENOMIC DNA]</scope>
    <source>
        <strain evidence="2 3">TF06-45A</strain>
    </source>
</reference>
<name>A0A3E4S7Q7_BIFLN</name>
<evidence type="ECO:0000313" key="2">
    <source>
        <dbReference type="EMBL" id="RGL51970.1"/>
    </source>
</evidence>
<dbReference type="Proteomes" id="UP000261288">
    <property type="component" value="Unassembled WGS sequence"/>
</dbReference>
<protein>
    <submittedName>
        <fullName evidence="2">Uncharacterized protein</fullName>
    </submittedName>
</protein>
<dbReference type="AlphaFoldDB" id="A0A3E4S7Q7"/>